<reference evidence="3" key="1">
    <citation type="submission" date="2016-06" db="UniProtKB">
        <authorList>
            <consortium name="WormBaseParasite"/>
        </authorList>
    </citation>
    <scope>IDENTIFICATION</scope>
</reference>
<name>A0A183D7U9_9BILA</name>
<gene>
    <name evidence="1" type="ORF">GPUH_LOCUS4789</name>
</gene>
<protein>
    <submittedName>
        <fullName evidence="3">Elicitin-like protein</fullName>
    </submittedName>
</protein>
<dbReference type="OrthoDB" id="9991628at2759"/>
<reference evidence="1 2" key="2">
    <citation type="submission" date="2018-11" db="EMBL/GenBank/DDBJ databases">
        <authorList>
            <consortium name="Pathogen Informatics"/>
        </authorList>
    </citation>
    <scope>NUCLEOTIDE SEQUENCE [LARGE SCALE GENOMIC DNA]</scope>
</reference>
<keyword evidence="2" id="KW-1185">Reference proteome</keyword>
<organism evidence="3">
    <name type="scientific">Gongylonema pulchrum</name>
    <dbReference type="NCBI Taxonomy" id="637853"/>
    <lineage>
        <taxon>Eukaryota</taxon>
        <taxon>Metazoa</taxon>
        <taxon>Ecdysozoa</taxon>
        <taxon>Nematoda</taxon>
        <taxon>Chromadorea</taxon>
        <taxon>Rhabditida</taxon>
        <taxon>Spirurina</taxon>
        <taxon>Spiruromorpha</taxon>
        <taxon>Spiruroidea</taxon>
        <taxon>Gongylonematidae</taxon>
        <taxon>Gongylonema</taxon>
    </lineage>
</organism>
<accession>A0A183D7U9</accession>
<proteinExistence type="predicted"/>
<sequence length="104" mass="11221">MHAPCLSAVATSAQGSQCLAEFLTAAPERQCITLSNAANCAASQISDMCGYDALTLSFEGMQAFAKQVRRYFRIQCNVTEGSSEDIANYEAMECLVFEDSVLFG</sequence>
<dbReference type="WBParaSite" id="GPUH_0000479701-mRNA-1">
    <property type="protein sequence ID" value="GPUH_0000479701-mRNA-1"/>
    <property type="gene ID" value="GPUH_0000479701"/>
</dbReference>
<dbReference type="Proteomes" id="UP000271098">
    <property type="component" value="Unassembled WGS sequence"/>
</dbReference>
<dbReference type="AlphaFoldDB" id="A0A183D7U9"/>
<evidence type="ECO:0000313" key="3">
    <source>
        <dbReference type="WBParaSite" id="GPUH_0000479701-mRNA-1"/>
    </source>
</evidence>
<dbReference type="EMBL" id="UYRT01009424">
    <property type="protein sequence ID" value="VDK47364.1"/>
    <property type="molecule type" value="Genomic_DNA"/>
</dbReference>
<evidence type="ECO:0000313" key="2">
    <source>
        <dbReference type="Proteomes" id="UP000271098"/>
    </source>
</evidence>
<evidence type="ECO:0000313" key="1">
    <source>
        <dbReference type="EMBL" id="VDK47364.1"/>
    </source>
</evidence>